<reference evidence="2" key="1">
    <citation type="submission" date="2020-05" db="UniProtKB">
        <authorList>
            <consortium name="EnsemblMetazoa"/>
        </authorList>
    </citation>
    <scope>IDENTIFICATION</scope>
    <source>
        <strain evidence="2">SANGQUA</strain>
    </source>
</reference>
<sequence length="83" mass="8861">MMHSAQQRTIESGRKTNSSSNRKGGSDSQGSNFPPLQLTLKAAPHFNAISLGARRTLPSNRLGCLLLSWALCSRSGCRKGSSS</sequence>
<protein>
    <submittedName>
        <fullName evidence="2">Uncharacterized protein</fullName>
    </submittedName>
</protein>
<proteinExistence type="predicted"/>
<evidence type="ECO:0000256" key="1">
    <source>
        <dbReference type="SAM" id="MobiDB-lite"/>
    </source>
</evidence>
<evidence type="ECO:0000313" key="2">
    <source>
        <dbReference type="EnsemblMetazoa" id="AQUA014479-PA"/>
    </source>
</evidence>
<keyword evidence="3" id="KW-1185">Reference proteome</keyword>
<dbReference type="AlphaFoldDB" id="A0A182XRK6"/>
<evidence type="ECO:0000313" key="3">
    <source>
        <dbReference type="Proteomes" id="UP000076407"/>
    </source>
</evidence>
<dbReference type="VEuPathDB" id="VectorBase:AQUA014479"/>
<dbReference type="Proteomes" id="UP000076407">
    <property type="component" value="Unassembled WGS sequence"/>
</dbReference>
<dbReference type="EnsemblMetazoa" id="AQUA014479-RA">
    <property type="protein sequence ID" value="AQUA014479-PA"/>
    <property type="gene ID" value="AQUA014479"/>
</dbReference>
<name>A0A182XRK6_ANOQN</name>
<accession>A0A182XRK6</accession>
<feature type="compositionally biased region" description="Polar residues" evidence="1">
    <location>
        <begin position="1"/>
        <end position="34"/>
    </location>
</feature>
<organism evidence="2 3">
    <name type="scientific">Anopheles quadriannulatus</name>
    <name type="common">Mosquito</name>
    <dbReference type="NCBI Taxonomy" id="34691"/>
    <lineage>
        <taxon>Eukaryota</taxon>
        <taxon>Metazoa</taxon>
        <taxon>Ecdysozoa</taxon>
        <taxon>Arthropoda</taxon>
        <taxon>Hexapoda</taxon>
        <taxon>Insecta</taxon>
        <taxon>Pterygota</taxon>
        <taxon>Neoptera</taxon>
        <taxon>Endopterygota</taxon>
        <taxon>Diptera</taxon>
        <taxon>Nematocera</taxon>
        <taxon>Culicoidea</taxon>
        <taxon>Culicidae</taxon>
        <taxon>Anophelinae</taxon>
        <taxon>Anopheles</taxon>
    </lineage>
</organism>
<feature type="region of interest" description="Disordered" evidence="1">
    <location>
        <begin position="1"/>
        <end position="37"/>
    </location>
</feature>